<dbReference type="InterPro" id="IPR041800">
    <property type="entry name" value="ASCC2_CUE"/>
</dbReference>
<organism evidence="2 3">
    <name type="scientific">Collybiopsis confluens</name>
    <dbReference type="NCBI Taxonomy" id="2823264"/>
    <lineage>
        <taxon>Eukaryota</taxon>
        <taxon>Fungi</taxon>
        <taxon>Dikarya</taxon>
        <taxon>Basidiomycota</taxon>
        <taxon>Agaricomycotina</taxon>
        <taxon>Agaricomycetes</taxon>
        <taxon>Agaricomycetidae</taxon>
        <taxon>Agaricales</taxon>
        <taxon>Marasmiineae</taxon>
        <taxon>Omphalotaceae</taxon>
        <taxon>Collybiopsis</taxon>
    </lineage>
</organism>
<keyword evidence="3" id="KW-1185">Reference proteome</keyword>
<sequence length="715" mass="78299">MVGNSIATRLPGYPATSARKALSPTQLATLYQTISSSLFDVLALPPSKRNAPAARTFIFSYAKDTAVQTLEGLIWESNTSLSKIEKTIRLRVLQLAEALASDLDVQTLLDLAIVYASTNLQRMKDIFNQSRNLAVTDLVSPFLTLLQSSDSPGLYALRKTSYCVSALLRVAPPAVLRSFSHSKDFILALAQVYQSGLGVIAHSYGGVNLATPADDWEKIWLETKVSFMDSFHVCMVGSLNDVASASGRALAVEAESIFDIVFALMELSLSTGQARTPFLNQSILSDYQQSYDLTRTLTTSLRHATERDARLDLLEASLSGVDAQGKKDPGALKLLLRSSGAQPGIDNRGSSSTKTQGKGKIVSHTPPITSTSQLDAEATTIPNLDSKVNQVLDVFPEQSSDYIRDLLLHPSYPFARDTDGAARVISALLEGTAPSWDEVRNAGQAFAAAQKSEQTVQQSRTERRNVFDDEEINLSQFRVGKKREQEAVFLRDRESIEQMKADVLRRVENFSSSEDENRLGSTSDTDDELLPSTAFNAMRVTGDGEESDGSDEGILEGEETPAQLDSVEAVLELVYITDPKIFDRDSRGSKPRADLKAKTRWADDQIEWWRIMLERDPKKRERILRKHEWSGNKPLAATGPSDVPSASNLADRGGGGGRSRGGDRGRSRNRGAGRGRGTSGHDTAKERDWKEKHKNAARKRGHDKKMAHSGAAPPT</sequence>
<name>A0A8H5D3B9_9AGAR</name>
<dbReference type="EMBL" id="JAACJN010000275">
    <property type="protein sequence ID" value="KAF5352892.1"/>
    <property type="molecule type" value="Genomic_DNA"/>
</dbReference>
<dbReference type="AlphaFoldDB" id="A0A8H5D3B9"/>
<feature type="region of interest" description="Disordered" evidence="1">
    <location>
        <begin position="340"/>
        <end position="374"/>
    </location>
</feature>
<protein>
    <recommendedName>
        <fullName evidence="4">CUE domain-containing protein</fullName>
    </recommendedName>
</protein>
<comment type="caution">
    <text evidence="2">The sequence shown here is derived from an EMBL/GenBank/DDBJ whole genome shotgun (WGS) entry which is preliminary data.</text>
</comment>
<evidence type="ECO:0000256" key="1">
    <source>
        <dbReference type="SAM" id="MobiDB-lite"/>
    </source>
</evidence>
<dbReference type="Gene3D" id="1.10.8.10">
    <property type="entry name" value="DNA helicase RuvA subunit, C-terminal domain"/>
    <property type="match status" value="1"/>
</dbReference>
<accession>A0A8H5D3B9</accession>
<feature type="compositionally biased region" description="Basic residues" evidence="1">
    <location>
        <begin position="692"/>
        <end position="707"/>
    </location>
</feature>
<dbReference type="OrthoDB" id="5577209at2759"/>
<feature type="compositionally biased region" description="Basic and acidic residues" evidence="1">
    <location>
        <begin position="682"/>
        <end position="691"/>
    </location>
</feature>
<dbReference type="Proteomes" id="UP000518752">
    <property type="component" value="Unassembled WGS sequence"/>
</dbReference>
<reference evidence="2 3" key="1">
    <citation type="journal article" date="2020" name="ISME J.">
        <title>Uncovering the hidden diversity of litter-decomposition mechanisms in mushroom-forming fungi.</title>
        <authorList>
            <person name="Floudas D."/>
            <person name="Bentzer J."/>
            <person name="Ahren D."/>
            <person name="Johansson T."/>
            <person name="Persson P."/>
            <person name="Tunlid A."/>
        </authorList>
    </citation>
    <scope>NUCLEOTIDE SEQUENCE [LARGE SCALE GENOMIC DNA]</scope>
    <source>
        <strain evidence="2 3">CBS 406.79</strain>
    </source>
</reference>
<gene>
    <name evidence="2" type="ORF">D9757_012098</name>
</gene>
<evidence type="ECO:0000313" key="2">
    <source>
        <dbReference type="EMBL" id="KAF5352892.1"/>
    </source>
</evidence>
<feature type="compositionally biased region" description="Acidic residues" evidence="1">
    <location>
        <begin position="543"/>
        <end position="559"/>
    </location>
</feature>
<evidence type="ECO:0008006" key="4">
    <source>
        <dbReference type="Google" id="ProtNLM"/>
    </source>
</evidence>
<feature type="region of interest" description="Disordered" evidence="1">
    <location>
        <begin position="511"/>
        <end position="562"/>
    </location>
</feature>
<feature type="region of interest" description="Disordered" evidence="1">
    <location>
        <begin position="631"/>
        <end position="715"/>
    </location>
</feature>
<proteinExistence type="predicted"/>
<evidence type="ECO:0000313" key="3">
    <source>
        <dbReference type="Proteomes" id="UP000518752"/>
    </source>
</evidence>
<dbReference type="CDD" id="cd14364">
    <property type="entry name" value="CUE_ASCC2"/>
    <property type="match status" value="1"/>
</dbReference>